<evidence type="ECO:0000256" key="1">
    <source>
        <dbReference type="SAM" id="MobiDB-lite"/>
    </source>
</evidence>
<dbReference type="Proteomes" id="UP001175353">
    <property type="component" value="Unassembled WGS sequence"/>
</dbReference>
<keyword evidence="3" id="KW-1185">Reference proteome</keyword>
<dbReference type="EMBL" id="JAUJLE010000267">
    <property type="protein sequence ID" value="KAK0963986.1"/>
    <property type="molecule type" value="Genomic_DNA"/>
</dbReference>
<reference evidence="2" key="1">
    <citation type="submission" date="2023-06" db="EMBL/GenBank/DDBJ databases">
        <title>Black Yeasts Isolated from many extreme environments.</title>
        <authorList>
            <person name="Coleine C."/>
            <person name="Stajich J.E."/>
            <person name="Selbmann L."/>
        </authorList>
    </citation>
    <scope>NUCLEOTIDE SEQUENCE</scope>
    <source>
        <strain evidence="2">CCFEE 5200</strain>
    </source>
</reference>
<organism evidence="2 3">
    <name type="scientific">Friedmanniomyces endolithicus</name>
    <dbReference type="NCBI Taxonomy" id="329885"/>
    <lineage>
        <taxon>Eukaryota</taxon>
        <taxon>Fungi</taxon>
        <taxon>Dikarya</taxon>
        <taxon>Ascomycota</taxon>
        <taxon>Pezizomycotina</taxon>
        <taxon>Dothideomycetes</taxon>
        <taxon>Dothideomycetidae</taxon>
        <taxon>Mycosphaerellales</taxon>
        <taxon>Teratosphaeriaceae</taxon>
        <taxon>Friedmanniomyces</taxon>
    </lineage>
</organism>
<name>A0AAN6HC30_9PEZI</name>
<protein>
    <submittedName>
        <fullName evidence="2">Uncharacterized protein</fullName>
    </submittedName>
</protein>
<dbReference type="AlphaFoldDB" id="A0AAN6HC30"/>
<comment type="caution">
    <text evidence="2">The sequence shown here is derived from an EMBL/GenBank/DDBJ whole genome shotgun (WGS) entry which is preliminary data.</text>
</comment>
<evidence type="ECO:0000313" key="2">
    <source>
        <dbReference type="EMBL" id="KAK0963986.1"/>
    </source>
</evidence>
<gene>
    <name evidence="2" type="ORF">LTR91_018701</name>
</gene>
<proteinExistence type="predicted"/>
<feature type="compositionally biased region" description="Basic and acidic residues" evidence="1">
    <location>
        <begin position="350"/>
        <end position="360"/>
    </location>
</feature>
<accession>A0AAN6HC30</accession>
<sequence length="437" mass="49440">MSALGQLVRIKHVPCIALSATRHRPASDRPLKLSGKNWAKALEKRHPELQAKRVKALDWHRHEKNIYAKTAHWFEVIAKVMQDSQVMVENTFNMDETGVMLSMLGSVKVLVGRDDTRDYRGAPIKRTTMTAIECISGNGLLPLPVEDDSATVLNAKLSSYLDVLHVGHSLAAATGLIHGELKLESPETRAMQGMTPNEKDYYEAWKEQRPLLLPSVDWDADRGRTPTSQRPFKKATRRAEALNRIYGVNKAEPCLYIYFTEKYPMWVPLVTAVARVVGAERHQHKTPASVKAYRYNCHIVQKIAQLSQQALKLAEVGLVKTRAQEKLRLLHSYLRSKEQGPKNLGKRKRKDEELFGISRERGSSHQSRTFAEDLDGLDMLEAVRLDDWRRANALGHVQLDLNEKGIICAPLLSNPVTRRNDRRHAVTSANLPGRPRL</sequence>
<feature type="region of interest" description="Disordered" evidence="1">
    <location>
        <begin position="339"/>
        <end position="360"/>
    </location>
</feature>
<evidence type="ECO:0000313" key="3">
    <source>
        <dbReference type="Proteomes" id="UP001175353"/>
    </source>
</evidence>